<evidence type="ECO:0000256" key="1">
    <source>
        <dbReference type="ARBA" id="ARBA00004496"/>
    </source>
</evidence>
<evidence type="ECO:0000256" key="2">
    <source>
        <dbReference type="ARBA" id="ARBA00005528"/>
    </source>
</evidence>
<dbReference type="InterPro" id="IPR029028">
    <property type="entry name" value="Alpha/beta_knot_MTases"/>
</dbReference>
<dbReference type="NCBIfam" id="TIGR00046">
    <property type="entry name" value="RsmE family RNA methyltransferase"/>
    <property type="match status" value="1"/>
</dbReference>
<comment type="caution">
    <text evidence="13">The sequence shown here is derived from an EMBL/GenBank/DDBJ whole genome shotgun (WGS) entry which is preliminary data.</text>
</comment>
<dbReference type="Proteomes" id="UP000306552">
    <property type="component" value="Unassembled WGS sequence"/>
</dbReference>
<dbReference type="OrthoDB" id="9815641at2"/>
<dbReference type="EMBL" id="SWMU01000002">
    <property type="protein sequence ID" value="TKS56560.1"/>
    <property type="molecule type" value="Genomic_DNA"/>
</dbReference>
<dbReference type="InterPro" id="IPR006700">
    <property type="entry name" value="RsmE"/>
</dbReference>
<evidence type="ECO:0000256" key="9">
    <source>
        <dbReference type="ARBA" id="ARBA00047944"/>
    </source>
</evidence>
<feature type="domain" description="Ribosomal RNA small subunit methyltransferase E methyltransferase" evidence="11">
    <location>
        <begin position="72"/>
        <end position="230"/>
    </location>
</feature>
<dbReference type="InterPro" id="IPR046887">
    <property type="entry name" value="RsmE_PUA-like"/>
</dbReference>
<evidence type="ECO:0000256" key="4">
    <source>
        <dbReference type="ARBA" id="ARBA00022552"/>
    </source>
</evidence>
<dbReference type="Gene3D" id="3.40.1280.10">
    <property type="match status" value="1"/>
</dbReference>
<evidence type="ECO:0000256" key="7">
    <source>
        <dbReference type="ARBA" id="ARBA00022691"/>
    </source>
</evidence>
<keyword evidence="6 10" id="KW-0808">Transferase</keyword>
<dbReference type="PANTHER" id="PTHR30027">
    <property type="entry name" value="RIBOSOMAL RNA SMALL SUBUNIT METHYLTRANSFERASE E"/>
    <property type="match status" value="1"/>
</dbReference>
<dbReference type="InterPro" id="IPR029026">
    <property type="entry name" value="tRNA_m1G_MTases_N"/>
</dbReference>
<dbReference type="RefSeq" id="WP_138931663.1">
    <property type="nucleotide sequence ID" value="NZ_SWMU01000002.1"/>
</dbReference>
<evidence type="ECO:0000256" key="10">
    <source>
        <dbReference type="PIRNR" id="PIRNR015601"/>
    </source>
</evidence>
<evidence type="ECO:0000256" key="5">
    <source>
        <dbReference type="ARBA" id="ARBA00022603"/>
    </source>
</evidence>
<keyword evidence="3 10" id="KW-0963">Cytoplasm</keyword>
<keyword evidence="5 10" id="KW-0489">Methyltransferase</keyword>
<dbReference type="GO" id="GO:0070042">
    <property type="term" value="F:rRNA (uridine-N3-)-methyltransferase activity"/>
    <property type="evidence" value="ECO:0007669"/>
    <property type="project" value="TreeGrafter"/>
</dbReference>
<keyword evidence="7 10" id="KW-0949">S-adenosyl-L-methionine</keyword>
<dbReference type="SUPFAM" id="SSF75217">
    <property type="entry name" value="alpha/beta knot"/>
    <property type="match status" value="1"/>
</dbReference>
<dbReference type="GO" id="GO:0070475">
    <property type="term" value="P:rRNA base methylation"/>
    <property type="evidence" value="ECO:0007669"/>
    <property type="project" value="TreeGrafter"/>
</dbReference>
<comment type="function">
    <text evidence="8 10">Specifically methylates the N3 position of the uracil ring of uridine 1498 (m3U1498) in 16S rRNA. Acts on the fully assembled 30S ribosomal subunit.</text>
</comment>
<dbReference type="CDD" id="cd18084">
    <property type="entry name" value="RsmE-like"/>
    <property type="match status" value="1"/>
</dbReference>
<feature type="domain" description="Ribosomal RNA small subunit methyltransferase E PUA-like" evidence="12">
    <location>
        <begin position="21"/>
        <end position="65"/>
    </location>
</feature>
<comment type="similarity">
    <text evidence="2 10">Belongs to the RNA methyltransferase RsmE family.</text>
</comment>
<dbReference type="Gene3D" id="2.40.240.20">
    <property type="entry name" value="Hypothetical PUA domain-like, domain 1"/>
    <property type="match status" value="1"/>
</dbReference>
<comment type="subcellular location">
    <subcellularLocation>
        <location evidence="1 10">Cytoplasm</location>
    </subcellularLocation>
</comment>
<dbReference type="PANTHER" id="PTHR30027:SF3">
    <property type="entry name" value="16S RRNA (URACIL(1498)-N(3))-METHYLTRANSFERASE"/>
    <property type="match status" value="1"/>
</dbReference>
<comment type="catalytic activity">
    <reaction evidence="9 10">
        <text>uridine(1498) in 16S rRNA + S-adenosyl-L-methionine = N(3)-methyluridine(1498) in 16S rRNA + S-adenosyl-L-homocysteine + H(+)</text>
        <dbReference type="Rhea" id="RHEA:42920"/>
        <dbReference type="Rhea" id="RHEA-COMP:10283"/>
        <dbReference type="Rhea" id="RHEA-COMP:10284"/>
        <dbReference type="ChEBI" id="CHEBI:15378"/>
        <dbReference type="ChEBI" id="CHEBI:57856"/>
        <dbReference type="ChEBI" id="CHEBI:59789"/>
        <dbReference type="ChEBI" id="CHEBI:65315"/>
        <dbReference type="ChEBI" id="CHEBI:74502"/>
        <dbReference type="EC" id="2.1.1.193"/>
    </reaction>
</comment>
<evidence type="ECO:0000259" key="11">
    <source>
        <dbReference type="Pfam" id="PF04452"/>
    </source>
</evidence>
<evidence type="ECO:0000313" key="13">
    <source>
        <dbReference type="EMBL" id="TKS56560.1"/>
    </source>
</evidence>
<name>A0A4U5TQR7_9FLAO</name>
<accession>A0A4U5TQR7</accession>
<dbReference type="PIRSF" id="PIRSF015601">
    <property type="entry name" value="MTase_slr0722"/>
    <property type="match status" value="1"/>
</dbReference>
<evidence type="ECO:0000313" key="14">
    <source>
        <dbReference type="Proteomes" id="UP000306552"/>
    </source>
</evidence>
<gene>
    <name evidence="13" type="ORF">FCN74_05855</name>
</gene>
<organism evidence="13 14">
    <name type="scientific">Mesohalobacter halotolerans</name>
    <dbReference type="NCBI Taxonomy" id="1883405"/>
    <lineage>
        <taxon>Bacteria</taxon>
        <taxon>Pseudomonadati</taxon>
        <taxon>Bacteroidota</taxon>
        <taxon>Flavobacteriia</taxon>
        <taxon>Flavobacteriales</taxon>
        <taxon>Flavobacteriaceae</taxon>
        <taxon>Mesohalobacter</taxon>
    </lineage>
</organism>
<dbReference type="InterPro" id="IPR046886">
    <property type="entry name" value="RsmE_MTase_dom"/>
</dbReference>
<evidence type="ECO:0000259" key="12">
    <source>
        <dbReference type="Pfam" id="PF20260"/>
    </source>
</evidence>
<proteinExistence type="inferred from homology"/>
<reference evidence="13 14" key="1">
    <citation type="submission" date="2019-04" db="EMBL/GenBank/DDBJ databases">
        <title>Psychroflexus halotolerans sp. nov., isolated from a marine solar saltern.</title>
        <authorList>
            <person name="Feng X."/>
        </authorList>
    </citation>
    <scope>NUCLEOTIDE SEQUENCE [LARGE SCALE GENOMIC DNA]</scope>
    <source>
        <strain evidence="13 14">WDS2C27</strain>
    </source>
</reference>
<evidence type="ECO:0000256" key="3">
    <source>
        <dbReference type="ARBA" id="ARBA00022490"/>
    </source>
</evidence>
<evidence type="ECO:0000256" key="8">
    <source>
        <dbReference type="ARBA" id="ARBA00025699"/>
    </source>
</evidence>
<dbReference type="GO" id="GO:0005737">
    <property type="term" value="C:cytoplasm"/>
    <property type="evidence" value="ECO:0007669"/>
    <property type="project" value="UniProtKB-SubCell"/>
</dbReference>
<dbReference type="Pfam" id="PF20260">
    <property type="entry name" value="PUA_4"/>
    <property type="match status" value="1"/>
</dbReference>
<keyword evidence="14" id="KW-1185">Reference proteome</keyword>
<dbReference type="AlphaFoldDB" id="A0A4U5TQR7"/>
<dbReference type="EC" id="2.1.1.193" evidence="10"/>
<keyword evidence="4 10" id="KW-0698">rRNA processing</keyword>
<evidence type="ECO:0000256" key="6">
    <source>
        <dbReference type="ARBA" id="ARBA00022679"/>
    </source>
</evidence>
<dbReference type="SUPFAM" id="SSF88697">
    <property type="entry name" value="PUA domain-like"/>
    <property type="match status" value="1"/>
</dbReference>
<dbReference type="InterPro" id="IPR015947">
    <property type="entry name" value="PUA-like_sf"/>
</dbReference>
<dbReference type="NCBIfam" id="NF008702">
    <property type="entry name" value="PRK11713.6-1"/>
    <property type="match status" value="1"/>
</dbReference>
<dbReference type="Pfam" id="PF04452">
    <property type="entry name" value="Methyltrans_RNA"/>
    <property type="match status" value="1"/>
</dbReference>
<protein>
    <recommendedName>
        <fullName evidence="10">Ribosomal RNA small subunit methyltransferase E</fullName>
        <ecNumber evidence="10">2.1.1.193</ecNumber>
    </recommendedName>
</protein>
<sequence>MQLFYDEHINSGTHSHKIVPDESRHILRVLRKQINDVIYLTNGCGQGFKCKISDVESKQCVVNILEVFKDKPLPYSLHIAIAPPKSSDRFEFFLEKATEIGISEITPILCQNSERKRLNMKRSQNILKSAMKQSQRLFLPKLNALSTFENFINQDFTMSKNLIAHCKVQDKSYLTNHIKTSQKLCILIGPEGDFDSTEIDMALKSNFIPVSFGQKRLRTETAGIFASQALALQHQI</sequence>